<name>A0A1X7LG78_9BACL</name>
<accession>A0A1X7LG78</accession>
<proteinExistence type="predicted"/>
<dbReference type="Proteomes" id="UP000193834">
    <property type="component" value="Unassembled WGS sequence"/>
</dbReference>
<dbReference type="EMBL" id="FXAZ01000005">
    <property type="protein sequence ID" value="SMG52868.1"/>
    <property type="molecule type" value="Genomic_DNA"/>
</dbReference>
<reference evidence="1 2" key="1">
    <citation type="submission" date="2017-04" db="EMBL/GenBank/DDBJ databases">
        <authorList>
            <person name="Afonso C.L."/>
            <person name="Miller P.J."/>
            <person name="Scott M.A."/>
            <person name="Spackman E."/>
            <person name="Goraichik I."/>
            <person name="Dimitrov K.M."/>
            <person name="Suarez D.L."/>
            <person name="Swayne D.E."/>
        </authorList>
    </citation>
    <scope>NUCLEOTIDE SEQUENCE [LARGE SCALE GENOMIC DNA]</scope>
    <source>
        <strain evidence="1 2">11</strain>
    </source>
</reference>
<sequence>MAKTHRGKGLWKSPSKGRGTCPLCLSTRIKLLYTVSDKENHQIKVCKKCKDAPAERVEKATDTKQLAFRGKHRRQLHARHADSI</sequence>
<keyword evidence="2" id="KW-1185">Reference proteome</keyword>
<evidence type="ECO:0000313" key="1">
    <source>
        <dbReference type="EMBL" id="SMG52868.1"/>
    </source>
</evidence>
<protein>
    <submittedName>
        <fullName evidence="1">Uncharacterized protein</fullName>
    </submittedName>
</protein>
<dbReference type="AlphaFoldDB" id="A0A1X7LG78"/>
<dbReference type="RefSeq" id="WP_085496146.1">
    <property type="nucleotide sequence ID" value="NZ_FXAZ01000005.1"/>
</dbReference>
<gene>
    <name evidence="1" type="ORF">SAMN06295960_3404</name>
</gene>
<evidence type="ECO:0000313" key="2">
    <source>
        <dbReference type="Proteomes" id="UP000193834"/>
    </source>
</evidence>
<organism evidence="1 2">
    <name type="scientific">Paenibacillus aquistagni</name>
    <dbReference type="NCBI Taxonomy" id="1852522"/>
    <lineage>
        <taxon>Bacteria</taxon>
        <taxon>Bacillati</taxon>
        <taxon>Bacillota</taxon>
        <taxon>Bacilli</taxon>
        <taxon>Bacillales</taxon>
        <taxon>Paenibacillaceae</taxon>
        <taxon>Paenibacillus</taxon>
    </lineage>
</organism>
<dbReference type="OrthoDB" id="2928696at2"/>